<reference evidence="9" key="1">
    <citation type="submission" date="2016-11" db="EMBL/GenBank/DDBJ databases">
        <authorList>
            <person name="Jaros S."/>
            <person name="Januszkiewicz K."/>
            <person name="Wedrychowicz H."/>
        </authorList>
    </citation>
    <scope>NUCLEOTIDE SEQUENCE [LARGE SCALE GENOMIC DNA]</scope>
    <source>
        <strain evidence="9">DSM 7057</strain>
    </source>
</reference>
<dbReference type="InterPro" id="IPR002197">
    <property type="entry name" value="HTH_Fis"/>
</dbReference>
<dbReference type="Gene3D" id="3.40.50.10660">
    <property type="entry name" value="PrpR receptor domain-like"/>
    <property type="match status" value="1"/>
</dbReference>
<evidence type="ECO:0000259" key="7">
    <source>
        <dbReference type="PROSITE" id="PS50045"/>
    </source>
</evidence>
<dbReference type="FunFam" id="3.40.50.300:FF:000006">
    <property type="entry name" value="DNA-binding transcriptional regulator NtrC"/>
    <property type="match status" value="1"/>
</dbReference>
<dbReference type="PROSITE" id="PS50045">
    <property type="entry name" value="SIGMA54_INTERACT_4"/>
    <property type="match status" value="1"/>
</dbReference>
<dbReference type="GO" id="GO:0043565">
    <property type="term" value="F:sequence-specific DNA binding"/>
    <property type="evidence" value="ECO:0007669"/>
    <property type="project" value="InterPro"/>
</dbReference>
<keyword evidence="1" id="KW-0547">Nucleotide-binding</keyword>
<dbReference type="GO" id="GO:0006355">
    <property type="term" value="P:regulation of DNA-templated transcription"/>
    <property type="evidence" value="ECO:0007669"/>
    <property type="project" value="InterPro"/>
</dbReference>
<comment type="caution">
    <text evidence="8">The sequence shown here is derived from an EMBL/GenBank/DDBJ whole genome shotgun (WGS) entry which is preliminary data.</text>
</comment>
<dbReference type="RefSeq" id="WP_232088722.1">
    <property type="nucleotide sequence ID" value="NZ_FPIW01000073.1"/>
</dbReference>
<dbReference type="InterPro" id="IPR009057">
    <property type="entry name" value="Homeodomain-like_sf"/>
</dbReference>
<dbReference type="InterPro" id="IPR000014">
    <property type="entry name" value="PAS"/>
</dbReference>
<keyword evidence="4" id="KW-0238">DNA-binding</keyword>
<dbReference type="Gene3D" id="1.10.8.60">
    <property type="match status" value="1"/>
</dbReference>
<evidence type="ECO:0000256" key="4">
    <source>
        <dbReference type="ARBA" id="ARBA00023125"/>
    </source>
</evidence>
<dbReference type="SUPFAM" id="SSF55785">
    <property type="entry name" value="PYP-like sensor domain (PAS domain)"/>
    <property type="match status" value="1"/>
</dbReference>
<evidence type="ECO:0000256" key="3">
    <source>
        <dbReference type="ARBA" id="ARBA00023015"/>
    </source>
</evidence>
<evidence type="ECO:0000256" key="5">
    <source>
        <dbReference type="ARBA" id="ARBA00023163"/>
    </source>
</evidence>
<dbReference type="Proteomes" id="UP000182680">
    <property type="component" value="Unassembled WGS sequence"/>
</dbReference>
<dbReference type="InterPro" id="IPR027417">
    <property type="entry name" value="P-loop_NTPase"/>
</dbReference>
<evidence type="ECO:0000256" key="1">
    <source>
        <dbReference type="ARBA" id="ARBA00022741"/>
    </source>
</evidence>
<dbReference type="InterPro" id="IPR003593">
    <property type="entry name" value="AAA+_ATPase"/>
</dbReference>
<dbReference type="InterPro" id="IPR058031">
    <property type="entry name" value="AAA_lid_NorR"/>
</dbReference>
<dbReference type="GO" id="GO:0000156">
    <property type="term" value="F:phosphorelay response regulator activity"/>
    <property type="evidence" value="ECO:0007669"/>
    <property type="project" value="InterPro"/>
</dbReference>
<dbReference type="Gene3D" id="3.30.450.20">
    <property type="entry name" value="PAS domain"/>
    <property type="match status" value="1"/>
</dbReference>
<dbReference type="CDD" id="cd00009">
    <property type="entry name" value="AAA"/>
    <property type="match status" value="1"/>
</dbReference>
<dbReference type="SMART" id="SM00091">
    <property type="entry name" value="PAS"/>
    <property type="match status" value="1"/>
</dbReference>
<dbReference type="Pfam" id="PF25601">
    <property type="entry name" value="AAA_lid_14"/>
    <property type="match status" value="1"/>
</dbReference>
<feature type="domain" description="Sigma-54 factor interaction" evidence="7">
    <location>
        <begin position="328"/>
        <end position="553"/>
    </location>
</feature>
<dbReference type="SUPFAM" id="SSF46689">
    <property type="entry name" value="Homeodomain-like"/>
    <property type="match status" value="1"/>
</dbReference>
<keyword evidence="2" id="KW-0067">ATP-binding</keyword>
<dbReference type="AlphaFoldDB" id="A0AA94HUX9"/>
<dbReference type="SUPFAM" id="SSF159800">
    <property type="entry name" value="PrpR receptor domain-like"/>
    <property type="match status" value="1"/>
</dbReference>
<evidence type="ECO:0000256" key="2">
    <source>
        <dbReference type="ARBA" id="ARBA00022840"/>
    </source>
</evidence>
<dbReference type="Gene3D" id="3.40.50.300">
    <property type="entry name" value="P-loop containing nucleotide triphosphate hydrolases"/>
    <property type="match status" value="1"/>
</dbReference>
<dbReference type="InterPro" id="IPR035965">
    <property type="entry name" value="PAS-like_dom_sf"/>
</dbReference>
<gene>
    <name evidence="8" type="ORF">SAMN02910291_02626</name>
</gene>
<keyword evidence="3" id="KW-0805">Transcription regulation</keyword>
<name>A0AA94HUX9_DESDE</name>
<dbReference type="EMBL" id="FPIW01000073">
    <property type="protein sequence ID" value="SFW70664.1"/>
    <property type="molecule type" value="Genomic_DNA"/>
</dbReference>
<proteinExistence type="predicted"/>
<dbReference type="GO" id="GO:0005524">
    <property type="term" value="F:ATP binding"/>
    <property type="evidence" value="ECO:0007669"/>
    <property type="project" value="UniProtKB-KW"/>
</dbReference>
<dbReference type="InterPro" id="IPR002078">
    <property type="entry name" value="Sigma_54_int"/>
</dbReference>
<dbReference type="Pfam" id="PF00158">
    <property type="entry name" value="Sigma54_activat"/>
    <property type="match status" value="1"/>
</dbReference>
<dbReference type="InterPro" id="IPR010524">
    <property type="entry name" value="Sig_transdc_resp-reg_PrpR_N"/>
</dbReference>
<protein>
    <submittedName>
        <fullName evidence="8">Transcriptional regulator, propionate catabolism operon regulatory protein</fullName>
    </submittedName>
</protein>
<dbReference type="Gene3D" id="3.40.50.2300">
    <property type="match status" value="1"/>
</dbReference>
<dbReference type="Pfam" id="PF06506">
    <property type="entry name" value="PrpR_N"/>
    <property type="match status" value="1"/>
</dbReference>
<evidence type="ECO:0000313" key="9">
    <source>
        <dbReference type="Proteomes" id="UP000182680"/>
    </source>
</evidence>
<accession>A0AA94HUX9</accession>
<dbReference type="SUPFAM" id="SSF52540">
    <property type="entry name" value="P-loop containing nucleoside triphosphate hydrolases"/>
    <property type="match status" value="1"/>
</dbReference>
<dbReference type="InterPro" id="IPR025943">
    <property type="entry name" value="Sigma_54_int_dom_ATP-bd_2"/>
</dbReference>
<keyword evidence="5" id="KW-0804">Transcription</keyword>
<dbReference type="PROSITE" id="PS00675">
    <property type="entry name" value="SIGMA54_INTERACT_1"/>
    <property type="match status" value="1"/>
</dbReference>
<dbReference type="SMART" id="SM00382">
    <property type="entry name" value="AAA"/>
    <property type="match status" value="1"/>
</dbReference>
<dbReference type="PANTHER" id="PTHR32071">
    <property type="entry name" value="TRANSCRIPTIONAL REGULATORY PROTEIN"/>
    <property type="match status" value="1"/>
</dbReference>
<dbReference type="InterPro" id="IPR025662">
    <property type="entry name" value="Sigma_54_int_dom_ATP-bd_1"/>
</dbReference>
<dbReference type="Gene3D" id="1.10.10.60">
    <property type="entry name" value="Homeodomain-like"/>
    <property type="match status" value="1"/>
</dbReference>
<evidence type="ECO:0000313" key="8">
    <source>
        <dbReference type="EMBL" id="SFW70664.1"/>
    </source>
</evidence>
<dbReference type="PRINTS" id="PR01590">
    <property type="entry name" value="HTHFIS"/>
</dbReference>
<feature type="region of interest" description="Disordered" evidence="6">
    <location>
        <begin position="583"/>
        <end position="602"/>
    </location>
</feature>
<dbReference type="InterPro" id="IPR025944">
    <property type="entry name" value="Sigma_54_int_dom_CS"/>
</dbReference>
<dbReference type="PROSITE" id="PS00688">
    <property type="entry name" value="SIGMA54_INTERACT_3"/>
    <property type="match status" value="1"/>
</dbReference>
<sequence>MNLHTVPHPPYRFAFVSNSSAIATAVQEYAATLGMGMEIRLATMEKAVPVARSLLEEGIEVILGGGATGKLLRQQLHRPVVTIARSHLDVLRALLHARRHATRIALTCYDAPPAGWEMLENLLNIQITTVSFTTTETLRTGIGNAVANGVECVVGGGICAEIARNLGCEGIVVSPGADVMQRALEEAVNIAASQRLEREQAAWLRGILDSLHEGIVGVDALGKVITCNPKATQLLQADARQTTPTVTTALRRLGIPDALYRLERRQDTVRQVGKHEFIVNSRPILVNDEVRGAVAAFRPAEDIRTIDGKLRAHLRDKGFATRHDLDSLAGDSPAMRQLRAKARRFATTEASVLIQGETGTGKELLAHGIHAASPRCRQPFVAINCAALSESLLESELFGHDEGAFTGARRGGKDGLFALANEGSIFLDEIGDISPALQALLLRVLESGEIMRVGGDRVIPVNVRVISSSWKSLVTEVRAGRFRADLYYRLTTLSLHLPPLRQRIGDIPAIVHALLARRGLPNCFSPRGLAMLGEYAWPGNIRELEALVRRYTLLLEGSSPDDQLLQELLEELRLTQAAPCPDAVPESAAQGSAPPAHATPCSAPSLREQLERCECDILKQALANANHNRALAARALGISPNTLWRKLKTCKA</sequence>
<dbReference type="PROSITE" id="PS00676">
    <property type="entry name" value="SIGMA54_INTERACT_2"/>
    <property type="match status" value="1"/>
</dbReference>
<evidence type="ECO:0000256" key="6">
    <source>
        <dbReference type="SAM" id="MobiDB-lite"/>
    </source>
</evidence>
<organism evidence="8 9">
    <name type="scientific">Desulfovibrio desulfuricans</name>
    <dbReference type="NCBI Taxonomy" id="876"/>
    <lineage>
        <taxon>Bacteria</taxon>
        <taxon>Pseudomonadati</taxon>
        <taxon>Thermodesulfobacteriota</taxon>
        <taxon>Desulfovibrionia</taxon>
        <taxon>Desulfovibrionales</taxon>
        <taxon>Desulfovibrionaceae</taxon>
        <taxon>Desulfovibrio</taxon>
    </lineage>
</organism>
<dbReference type="Pfam" id="PF02954">
    <property type="entry name" value="HTH_8"/>
    <property type="match status" value="1"/>
</dbReference>